<sequence length="69" mass="7939">MLVSKGRRNVDMYILDTAMMRQMNIFDISRKNSIIISTEILIIVSLIVSYIATRCDVLVDTKLYINKPS</sequence>
<dbReference type="Proteomes" id="UP001458880">
    <property type="component" value="Unassembled WGS sequence"/>
</dbReference>
<gene>
    <name evidence="2" type="ORF">QE152_g4249</name>
</gene>
<dbReference type="AlphaFoldDB" id="A0AAW1N1E4"/>
<reference evidence="2 3" key="1">
    <citation type="journal article" date="2024" name="BMC Genomics">
        <title>De novo assembly and annotation of Popillia japonica's genome with initial clues to its potential as an invasive pest.</title>
        <authorList>
            <person name="Cucini C."/>
            <person name="Boschi S."/>
            <person name="Funari R."/>
            <person name="Cardaioli E."/>
            <person name="Iannotti N."/>
            <person name="Marturano G."/>
            <person name="Paoli F."/>
            <person name="Bruttini M."/>
            <person name="Carapelli A."/>
            <person name="Frati F."/>
            <person name="Nardi F."/>
        </authorList>
    </citation>
    <scope>NUCLEOTIDE SEQUENCE [LARGE SCALE GENOMIC DNA]</scope>
    <source>
        <strain evidence="2">DMR45628</strain>
    </source>
</reference>
<keyword evidence="1" id="KW-0472">Membrane</keyword>
<keyword evidence="1" id="KW-0812">Transmembrane</keyword>
<feature type="transmembrane region" description="Helical" evidence="1">
    <location>
        <begin position="33"/>
        <end position="52"/>
    </location>
</feature>
<proteinExistence type="predicted"/>
<evidence type="ECO:0000256" key="1">
    <source>
        <dbReference type="SAM" id="Phobius"/>
    </source>
</evidence>
<name>A0AAW1N1E4_POPJA</name>
<protein>
    <recommendedName>
        <fullName evidence="4">NADH dehydrogenase subunit 4L</fullName>
    </recommendedName>
</protein>
<evidence type="ECO:0008006" key="4">
    <source>
        <dbReference type="Google" id="ProtNLM"/>
    </source>
</evidence>
<comment type="caution">
    <text evidence="2">The sequence shown here is derived from an EMBL/GenBank/DDBJ whole genome shotgun (WGS) entry which is preliminary data.</text>
</comment>
<keyword evidence="1" id="KW-1133">Transmembrane helix</keyword>
<organism evidence="2 3">
    <name type="scientific">Popillia japonica</name>
    <name type="common">Japanese beetle</name>
    <dbReference type="NCBI Taxonomy" id="7064"/>
    <lineage>
        <taxon>Eukaryota</taxon>
        <taxon>Metazoa</taxon>
        <taxon>Ecdysozoa</taxon>
        <taxon>Arthropoda</taxon>
        <taxon>Hexapoda</taxon>
        <taxon>Insecta</taxon>
        <taxon>Pterygota</taxon>
        <taxon>Neoptera</taxon>
        <taxon>Endopterygota</taxon>
        <taxon>Coleoptera</taxon>
        <taxon>Polyphaga</taxon>
        <taxon>Scarabaeiformia</taxon>
        <taxon>Scarabaeidae</taxon>
        <taxon>Rutelinae</taxon>
        <taxon>Popillia</taxon>
    </lineage>
</organism>
<evidence type="ECO:0000313" key="3">
    <source>
        <dbReference type="Proteomes" id="UP001458880"/>
    </source>
</evidence>
<dbReference type="EMBL" id="JASPKY010000020">
    <property type="protein sequence ID" value="KAK9752484.1"/>
    <property type="molecule type" value="Genomic_DNA"/>
</dbReference>
<evidence type="ECO:0000313" key="2">
    <source>
        <dbReference type="EMBL" id="KAK9752484.1"/>
    </source>
</evidence>
<accession>A0AAW1N1E4</accession>
<keyword evidence="3" id="KW-1185">Reference proteome</keyword>